<name>A0A915CWX3_9BILA</name>
<evidence type="ECO:0000313" key="1">
    <source>
        <dbReference type="Proteomes" id="UP000887574"/>
    </source>
</evidence>
<dbReference type="WBParaSite" id="jg13464">
    <property type="protein sequence ID" value="jg13464"/>
    <property type="gene ID" value="jg13464"/>
</dbReference>
<accession>A0A915CWX3</accession>
<dbReference type="AlphaFoldDB" id="A0A915CWX3"/>
<protein>
    <submittedName>
        <fullName evidence="2">Translation initiation factor 1</fullName>
    </submittedName>
</protein>
<evidence type="ECO:0000313" key="2">
    <source>
        <dbReference type="WBParaSite" id="jg13464"/>
    </source>
</evidence>
<dbReference type="Proteomes" id="UP000887574">
    <property type="component" value="Unplaced"/>
</dbReference>
<sequence length="68" mass="8020">MIREKSLKIVPVVVPGRFVTIEEGEERSYSIRFRLRRIGRINFSGIYQCVRWCANGSFSTKHIWSPVY</sequence>
<reference evidence="2" key="1">
    <citation type="submission" date="2022-11" db="UniProtKB">
        <authorList>
            <consortium name="WormBaseParasite"/>
        </authorList>
    </citation>
    <scope>IDENTIFICATION</scope>
</reference>
<proteinExistence type="predicted"/>
<keyword evidence="1" id="KW-1185">Reference proteome</keyword>
<organism evidence="1 2">
    <name type="scientific">Ditylenchus dipsaci</name>
    <dbReference type="NCBI Taxonomy" id="166011"/>
    <lineage>
        <taxon>Eukaryota</taxon>
        <taxon>Metazoa</taxon>
        <taxon>Ecdysozoa</taxon>
        <taxon>Nematoda</taxon>
        <taxon>Chromadorea</taxon>
        <taxon>Rhabditida</taxon>
        <taxon>Tylenchina</taxon>
        <taxon>Tylenchomorpha</taxon>
        <taxon>Sphaerularioidea</taxon>
        <taxon>Anguinidae</taxon>
        <taxon>Anguininae</taxon>
        <taxon>Ditylenchus</taxon>
    </lineage>
</organism>